<evidence type="ECO:0000313" key="4">
    <source>
        <dbReference type="Proteomes" id="UP001648503"/>
    </source>
</evidence>
<feature type="signal peptide" evidence="2">
    <location>
        <begin position="1"/>
        <end position="18"/>
    </location>
</feature>
<feature type="compositionally biased region" description="Polar residues" evidence="1">
    <location>
        <begin position="66"/>
        <end position="82"/>
    </location>
</feature>
<dbReference type="Proteomes" id="UP001648503">
    <property type="component" value="Unassembled WGS sequence"/>
</dbReference>
<protein>
    <submittedName>
        <fullName evidence="3">Uncharacterized protein</fullName>
    </submittedName>
</protein>
<proteinExistence type="predicted"/>
<feature type="chain" id="PRO_5046457588" evidence="2">
    <location>
        <begin position="19"/>
        <end position="276"/>
    </location>
</feature>
<gene>
    <name evidence="3" type="ORF">BASA50_009247</name>
</gene>
<evidence type="ECO:0000313" key="3">
    <source>
        <dbReference type="EMBL" id="KAH6590630.1"/>
    </source>
</evidence>
<feature type="region of interest" description="Disordered" evidence="1">
    <location>
        <begin position="244"/>
        <end position="263"/>
    </location>
</feature>
<keyword evidence="2" id="KW-0732">Signal</keyword>
<sequence length="276" mass="31089">MKFNALVVAAMVITSVNASGKGRPRSLFKKVGGLTRSESAWSLLDKNNPEPGSSQDSPRRGMGQRLLQSTLARKLRSGSSRNSPKHKSRPGPPQDSLAHGSRPGPSQDPPKDEPRPGSSQDPPKDEPRPGHHRIADRITDHQMSQCISRYDTPQAPEPRKKDPVCDPIVRELQASWEKISDFDSSFSKQIPDFYELLTKERREKLDKMMKKKLIRFKKTNSEVRMSGDELEDMVRMIEFEEKNSVMAASGDEEDEEVTEEGEKCARFNSWGNARMA</sequence>
<accession>A0ABQ8F1W2</accession>
<organism evidence="3 4">
    <name type="scientific">Batrachochytrium salamandrivorans</name>
    <dbReference type="NCBI Taxonomy" id="1357716"/>
    <lineage>
        <taxon>Eukaryota</taxon>
        <taxon>Fungi</taxon>
        <taxon>Fungi incertae sedis</taxon>
        <taxon>Chytridiomycota</taxon>
        <taxon>Chytridiomycota incertae sedis</taxon>
        <taxon>Chytridiomycetes</taxon>
        <taxon>Rhizophydiales</taxon>
        <taxon>Rhizophydiales incertae sedis</taxon>
        <taxon>Batrachochytrium</taxon>
    </lineage>
</organism>
<feature type="region of interest" description="Disordered" evidence="1">
    <location>
        <begin position="40"/>
        <end position="164"/>
    </location>
</feature>
<keyword evidence="4" id="KW-1185">Reference proteome</keyword>
<comment type="caution">
    <text evidence="3">The sequence shown here is derived from an EMBL/GenBank/DDBJ whole genome shotgun (WGS) entry which is preliminary data.</text>
</comment>
<feature type="compositionally biased region" description="Basic and acidic residues" evidence="1">
    <location>
        <begin position="122"/>
        <end position="140"/>
    </location>
</feature>
<dbReference type="EMBL" id="JAFCIX010000430">
    <property type="protein sequence ID" value="KAH6590630.1"/>
    <property type="molecule type" value="Genomic_DNA"/>
</dbReference>
<name>A0ABQ8F1W2_9FUNG</name>
<reference evidence="3 4" key="1">
    <citation type="submission" date="2021-02" db="EMBL/GenBank/DDBJ databases">
        <title>Variation within the Batrachochytrium salamandrivorans European outbreak.</title>
        <authorList>
            <person name="Kelly M."/>
            <person name="Pasmans F."/>
            <person name="Shea T.P."/>
            <person name="Munoz J.F."/>
            <person name="Carranza S."/>
            <person name="Cuomo C.A."/>
            <person name="Martel A."/>
        </authorList>
    </citation>
    <scope>NUCLEOTIDE SEQUENCE [LARGE SCALE GENOMIC DNA]</scope>
    <source>
        <strain evidence="3 4">AMFP18/2</strain>
    </source>
</reference>
<feature type="compositionally biased region" description="Acidic residues" evidence="1">
    <location>
        <begin position="250"/>
        <end position="259"/>
    </location>
</feature>
<evidence type="ECO:0000256" key="2">
    <source>
        <dbReference type="SAM" id="SignalP"/>
    </source>
</evidence>
<evidence type="ECO:0000256" key="1">
    <source>
        <dbReference type="SAM" id="MobiDB-lite"/>
    </source>
</evidence>